<evidence type="ECO:0000313" key="3">
    <source>
        <dbReference type="Proteomes" id="UP001456524"/>
    </source>
</evidence>
<organism evidence="2 3">
    <name type="scientific">Phyllosticta citrichinensis</name>
    <dbReference type="NCBI Taxonomy" id="1130410"/>
    <lineage>
        <taxon>Eukaryota</taxon>
        <taxon>Fungi</taxon>
        <taxon>Dikarya</taxon>
        <taxon>Ascomycota</taxon>
        <taxon>Pezizomycotina</taxon>
        <taxon>Dothideomycetes</taxon>
        <taxon>Dothideomycetes incertae sedis</taxon>
        <taxon>Botryosphaeriales</taxon>
        <taxon>Phyllostictaceae</taxon>
        <taxon>Phyllosticta</taxon>
    </lineage>
</organism>
<protein>
    <submittedName>
        <fullName evidence="2">Uncharacterized protein</fullName>
    </submittedName>
</protein>
<dbReference type="Proteomes" id="UP001456524">
    <property type="component" value="Unassembled WGS sequence"/>
</dbReference>
<reference evidence="2 3" key="1">
    <citation type="journal article" date="2022" name="G3 (Bethesda)">
        <title>Enemy or ally: a genomic approach to elucidate the lifestyle of Phyllosticta citrichinaensis.</title>
        <authorList>
            <person name="Buijs V.A."/>
            <person name="Groenewald J.Z."/>
            <person name="Haridas S."/>
            <person name="LaButti K.M."/>
            <person name="Lipzen A."/>
            <person name="Martin F.M."/>
            <person name="Barry K."/>
            <person name="Grigoriev I.V."/>
            <person name="Crous P.W."/>
            <person name="Seidl M.F."/>
        </authorList>
    </citation>
    <scope>NUCLEOTIDE SEQUENCE [LARGE SCALE GENOMIC DNA]</scope>
    <source>
        <strain evidence="2 3">CBS 129764</strain>
    </source>
</reference>
<gene>
    <name evidence="2" type="ORF">IWX90DRAFT_13433</name>
</gene>
<evidence type="ECO:0000313" key="2">
    <source>
        <dbReference type="EMBL" id="KAK8177287.1"/>
    </source>
</evidence>
<comment type="caution">
    <text evidence="2">The sequence shown here is derived from an EMBL/GenBank/DDBJ whole genome shotgun (WGS) entry which is preliminary data.</text>
</comment>
<feature type="region of interest" description="Disordered" evidence="1">
    <location>
        <begin position="103"/>
        <end position="129"/>
    </location>
</feature>
<keyword evidence="3" id="KW-1185">Reference proteome</keyword>
<accession>A0ABR1Y5U8</accession>
<evidence type="ECO:0000256" key="1">
    <source>
        <dbReference type="SAM" id="MobiDB-lite"/>
    </source>
</evidence>
<name>A0ABR1Y5U8_9PEZI</name>
<dbReference type="EMBL" id="JBBWUH010000001">
    <property type="protein sequence ID" value="KAK8177287.1"/>
    <property type="molecule type" value="Genomic_DNA"/>
</dbReference>
<proteinExistence type="predicted"/>
<sequence length="165" mass="18295">MQGAFGCRLQRNATQHAAVSPISSSRLISPALGRCRTTTTGQSRRRMRCRAPRLNKKATFPPRRLAGSIAALWTTCRYRRPQNMNGRIGGFLTQVDLVALEDDTSQKSRQRPWRSMEASRERYGTCGQSGSVRGSAHLVHPGRDFPKSLHAACCATQRCGIFASF</sequence>